<reference evidence="5 6" key="1">
    <citation type="submission" date="2016-10" db="EMBL/GenBank/DDBJ databases">
        <authorList>
            <person name="de Groot N.N."/>
        </authorList>
    </citation>
    <scope>NUCLEOTIDE SEQUENCE [LARGE SCALE GENOMIC DNA]</scope>
    <source>
        <strain evidence="5 6">DSM 12130</strain>
    </source>
</reference>
<dbReference type="Gene3D" id="3.20.20.480">
    <property type="entry name" value="Trimethylamine methyltransferase-like"/>
    <property type="match status" value="1"/>
</dbReference>
<dbReference type="STRING" id="91360.SAMN05660330_00883"/>
<dbReference type="EC" id="2.1.1.-" evidence="4"/>
<dbReference type="Proteomes" id="UP000199073">
    <property type="component" value="Unassembled WGS sequence"/>
</dbReference>
<evidence type="ECO:0000313" key="5">
    <source>
        <dbReference type="EMBL" id="SDO72516.1"/>
    </source>
</evidence>
<sequence>MMLQSPPLKIVAKEDLHRIHEQTLRVLAKTGVAFHLQEALAIFRDNGATVENGTVLIPPEMVENALRNVPQQFTWHARNPDNNIEVGPEQSRVHVMLNHGPVNIQDIENGRRRSTTEDLANLYKLGQASDVCNVIGQVPVDPSDADSLVKHLVVTHKLLQHTDKPLMSYPVDNRRQTEDIFTMVEMAMGRDYLDDHPAIGTSVCALSPLKYAPESCDTLIGYARRNQVAMALTCAMSGVTAPINPIGTVIMQNAEILAGLVLTQLVNPGTPFIYSPASAVPNMKNGAYITGSPESNLINIVGLQLGRELYKIPTRTMAGLTDAKTVDCQAGYETMQNLFTLMLGGTNMINECIGTLDAIMTVSYEKFIIDQEMIGRLMRIMEGVATEDEDFDISAIEEMGQSGCYLMHPSTLKKCRSMWTPAVSDWSSFSDWQKAGESDVVVRANRKYKEILAACPESMISSELDQELRAFVESKK</sequence>
<evidence type="ECO:0000256" key="1">
    <source>
        <dbReference type="ARBA" id="ARBA00007137"/>
    </source>
</evidence>
<dbReference type="PIRSF" id="PIRSF037567">
    <property type="entry name" value="MTTB_MeTrfase"/>
    <property type="match status" value="1"/>
</dbReference>
<evidence type="ECO:0000313" key="6">
    <source>
        <dbReference type="Proteomes" id="UP000199073"/>
    </source>
</evidence>
<dbReference type="GO" id="GO:0032259">
    <property type="term" value="P:methylation"/>
    <property type="evidence" value="ECO:0007669"/>
    <property type="project" value="UniProtKB-KW"/>
</dbReference>
<dbReference type="GO" id="GO:0015948">
    <property type="term" value="P:methanogenesis"/>
    <property type="evidence" value="ECO:0007669"/>
    <property type="project" value="UniProtKB-UniRule"/>
</dbReference>
<evidence type="ECO:0000256" key="2">
    <source>
        <dbReference type="ARBA" id="ARBA00022603"/>
    </source>
</evidence>
<dbReference type="GO" id="GO:0008168">
    <property type="term" value="F:methyltransferase activity"/>
    <property type="evidence" value="ECO:0007669"/>
    <property type="project" value="UniProtKB-KW"/>
</dbReference>
<dbReference type="Pfam" id="PF06253">
    <property type="entry name" value="MTTB"/>
    <property type="match status" value="1"/>
</dbReference>
<accession>A0A1H0LX02</accession>
<keyword evidence="3 4" id="KW-0808">Transferase</keyword>
<keyword evidence="6" id="KW-1185">Reference proteome</keyword>
<gene>
    <name evidence="5" type="ORF">SAMN05660330_00883</name>
</gene>
<keyword evidence="2 5" id="KW-0489">Methyltransferase</keyword>
<dbReference type="InterPro" id="IPR010426">
    <property type="entry name" value="MTTB_MeTrfase"/>
</dbReference>
<evidence type="ECO:0000256" key="3">
    <source>
        <dbReference type="ARBA" id="ARBA00022679"/>
    </source>
</evidence>
<dbReference type="AlphaFoldDB" id="A0A1H0LX02"/>
<organism evidence="5 6">
    <name type="scientific">Desulforhopalus singaporensis</name>
    <dbReference type="NCBI Taxonomy" id="91360"/>
    <lineage>
        <taxon>Bacteria</taxon>
        <taxon>Pseudomonadati</taxon>
        <taxon>Thermodesulfobacteriota</taxon>
        <taxon>Desulfobulbia</taxon>
        <taxon>Desulfobulbales</taxon>
        <taxon>Desulfocapsaceae</taxon>
        <taxon>Desulforhopalus</taxon>
    </lineage>
</organism>
<protein>
    <recommendedName>
        <fullName evidence="4">Methyltransferase</fullName>
        <ecNumber evidence="4">2.1.1.-</ecNumber>
    </recommendedName>
</protein>
<comment type="similarity">
    <text evidence="1 4">Belongs to the trimethylamine methyltransferase family.</text>
</comment>
<dbReference type="RefSeq" id="WP_176761081.1">
    <property type="nucleotide sequence ID" value="NZ_FNJI01000005.1"/>
</dbReference>
<dbReference type="EMBL" id="FNJI01000005">
    <property type="protein sequence ID" value="SDO72516.1"/>
    <property type="molecule type" value="Genomic_DNA"/>
</dbReference>
<name>A0A1H0LX02_9BACT</name>
<dbReference type="InterPro" id="IPR038601">
    <property type="entry name" value="MttB-like_sf"/>
</dbReference>
<evidence type="ECO:0000256" key="4">
    <source>
        <dbReference type="PIRNR" id="PIRNR037567"/>
    </source>
</evidence>
<proteinExistence type="inferred from homology"/>